<feature type="domain" description="N-acetyltransferase" evidence="1">
    <location>
        <begin position="4"/>
        <end position="150"/>
    </location>
</feature>
<dbReference type="GO" id="GO:0016747">
    <property type="term" value="F:acyltransferase activity, transferring groups other than amino-acyl groups"/>
    <property type="evidence" value="ECO:0007669"/>
    <property type="project" value="InterPro"/>
</dbReference>
<dbReference type="Gene3D" id="3.40.630.30">
    <property type="match status" value="1"/>
</dbReference>
<dbReference type="InterPro" id="IPR016181">
    <property type="entry name" value="Acyl_CoA_acyltransferase"/>
</dbReference>
<dbReference type="Pfam" id="PF13673">
    <property type="entry name" value="Acetyltransf_10"/>
    <property type="match status" value="1"/>
</dbReference>
<sequence length="151" mass="17977">MKTLQFKRAKPNDSELLSETAFKSKKIWNYSDEQMNLWTNELTITDSYIKRNKVFKIFDSKNFLGFCSLVYKEKHIEIDHFWLLPENIGKEYGKKTFDFIKETAKESSSNIIRVYAEPNSNGFYRKMGGKIIQRKESKIKGRFLNVYEFEV</sequence>
<dbReference type="InterPro" id="IPR000182">
    <property type="entry name" value="GNAT_dom"/>
</dbReference>
<evidence type="ECO:0000259" key="1">
    <source>
        <dbReference type="PROSITE" id="PS51186"/>
    </source>
</evidence>
<organism evidence="2 3">
    <name type="scientific">Sphingobacterium spiritivorum ATCC 33300</name>
    <dbReference type="NCBI Taxonomy" id="525372"/>
    <lineage>
        <taxon>Bacteria</taxon>
        <taxon>Pseudomonadati</taxon>
        <taxon>Bacteroidota</taxon>
        <taxon>Sphingobacteriia</taxon>
        <taxon>Sphingobacteriales</taxon>
        <taxon>Sphingobacteriaceae</taxon>
        <taxon>Sphingobacterium</taxon>
    </lineage>
</organism>
<name>C2G1Y6_SPHSI</name>
<evidence type="ECO:0000313" key="2">
    <source>
        <dbReference type="EMBL" id="EEI90819.1"/>
    </source>
</evidence>
<protein>
    <recommendedName>
        <fullName evidence="1">N-acetyltransferase domain-containing protein</fullName>
    </recommendedName>
</protein>
<accession>C2G1Y6</accession>
<dbReference type="PROSITE" id="PS51186">
    <property type="entry name" value="GNAT"/>
    <property type="match status" value="1"/>
</dbReference>
<dbReference type="AlphaFoldDB" id="C2G1Y6"/>
<comment type="caution">
    <text evidence="2">The sequence shown here is derived from an EMBL/GenBank/DDBJ whole genome shotgun (WGS) entry which is preliminary data.</text>
</comment>
<proteinExistence type="predicted"/>
<dbReference type="SUPFAM" id="SSF55729">
    <property type="entry name" value="Acyl-CoA N-acyltransferases (Nat)"/>
    <property type="match status" value="1"/>
</dbReference>
<reference evidence="2 3" key="1">
    <citation type="submission" date="2009-01" db="EMBL/GenBank/DDBJ databases">
        <authorList>
            <person name="Qin X."/>
            <person name="Bachman B."/>
            <person name="Battles P."/>
            <person name="Bell A."/>
            <person name="Bess C."/>
            <person name="Bickham C."/>
            <person name="Chaboub L."/>
            <person name="Chen D."/>
            <person name="Coyle M."/>
            <person name="Deiros D.R."/>
            <person name="Dinh H."/>
            <person name="Forbes L."/>
            <person name="Fowler G."/>
            <person name="Francisco L."/>
            <person name="Fu Q."/>
            <person name="Gubbala S."/>
            <person name="Hale W."/>
            <person name="Han Y."/>
            <person name="Hemphill L."/>
            <person name="Highlander S.K."/>
            <person name="Hirani K."/>
            <person name="Hogues M."/>
            <person name="Jackson L."/>
            <person name="Jakkamsetti A."/>
            <person name="Javaid M."/>
            <person name="Jiang H."/>
            <person name="Korchina V."/>
            <person name="Kovar C."/>
            <person name="Lara F."/>
            <person name="Lee S."/>
            <person name="Mata R."/>
            <person name="Mathew T."/>
            <person name="Moen C."/>
            <person name="Morales K."/>
            <person name="Munidasa M."/>
            <person name="Nazareth L."/>
            <person name="Ngo R."/>
            <person name="Nguyen L."/>
            <person name="Okwuonu G."/>
            <person name="Ongeri F."/>
            <person name="Patil S."/>
            <person name="Petrosino J."/>
            <person name="Pham C."/>
            <person name="Pham P."/>
            <person name="Pu L.-L."/>
            <person name="Puazo M."/>
            <person name="Raj R."/>
            <person name="Reid J."/>
            <person name="Rouhana J."/>
            <person name="Saada N."/>
            <person name="Shang Y."/>
            <person name="Simmons D."/>
            <person name="Thornton R."/>
            <person name="Warren J."/>
            <person name="Weissenberger G."/>
            <person name="Zhang J."/>
            <person name="Zhang L."/>
            <person name="Zhou C."/>
            <person name="Zhu D."/>
            <person name="Muzny D."/>
            <person name="Worley K."/>
            <person name="Gibbs R."/>
        </authorList>
    </citation>
    <scope>NUCLEOTIDE SEQUENCE [LARGE SCALE GENOMIC DNA]</scope>
    <source>
        <strain evidence="2 3">ATCC 33300</strain>
    </source>
</reference>
<dbReference type="Proteomes" id="UP000006241">
    <property type="component" value="Unassembled WGS sequence"/>
</dbReference>
<dbReference type="HOGENOM" id="CLU_116318_1_0_10"/>
<gene>
    <name evidence="2" type="ORF">HMPREF0765_3592</name>
</gene>
<dbReference type="EMBL" id="ACHB01000083">
    <property type="protein sequence ID" value="EEI90819.1"/>
    <property type="molecule type" value="Genomic_DNA"/>
</dbReference>
<dbReference type="RefSeq" id="WP_003013292.1">
    <property type="nucleotide sequence ID" value="NZ_GG668643.1"/>
</dbReference>
<evidence type="ECO:0000313" key="3">
    <source>
        <dbReference type="Proteomes" id="UP000006241"/>
    </source>
</evidence>